<evidence type="ECO:0000256" key="1">
    <source>
        <dbReference type="ARBA" id="ARBA00005964"/>
    </source>
</evidence>
<comment type="similarity">
    <text evidence="2">Belongs to the 'GDXG' lipolytic enzyme family.</text>
</comment>
<dbReference type="Gene3D" id="3.40.50.1820">
    <property type="entry name" value="alpha/beta hydrolase"/>
    <property type="match status" value="1"/>
</dbReference>
<dbReference type="RefSeq" id="WP_252807681.1">
    <property type="nucleotide sequence ID" value="NZ_BAAABM010000041.1"/>
</dbReference>
<keyword evidence="3 4" id="KW-0378">Hydrolase</keyword>
<evidence type="ECO:0000256" key="3">
    <source>
        <dbReference type="ARBA" id="ARBA00022801"/>
    </source>
</evidence>
<dbReference type="PANTHER" id="PTHR43142:SF1">
    <property type="entry name" value="CARBOXYLIC ESTER HYDROLASE"/>
    <property type="match status" value="1"/>
</dbReference>
<sequence>MNHHPDPIVTTTQGAVRGLRRGDTTAFLNIPYAAPPRGADRFAPPRPHEPWDGVRDATAPGPNAPQSERRLGSVDMSPYFGLGWSRGEDYLTVNVWTPADGGGLPVMVFVHGGGFVAGSTRSALYDGSAFARDGVVLVTLNYRLGIAGFLDLPGAPRNRGLLDVVAALHWVQENITAFGGDPRNVTLFGQSAGATIVGGVLATPEAAGLFRRAIVQSGSGLGAFTTEQAARVTRAAAEALGVEPHADAFADVSDDRLVEAASRLAGIDLRTATHHDPLVGLSPFSLVLGIQPAASVTDGLGTDVDLLVGTNAEEGNLYLVPVDKYSTSTAGDVEDVAARSHPDPARLVETYRKARPGASFGELRSAILGDALFGAGSWALADAHVAQARSATYAYEFAWRSHALDGELGATHAMELPFVFDLAHSPWLHGPNALLGPDGPPADLAARTHEAWVRFAATGDPGWDPYDTERRATMRIDAEWAQADDPRGRERQAWSRPASTSARIPSRTP</sequence>
<feature type="compositionally biased region" description="Basic and acidic residues" evidence="5">
    <location>
        <begin position="477"/>
        <end position="493"/>
    </location>
</feature>
<organism evidence="7 8">
    <name type="scientific">Actinoallomurus spadix</name>
    <dbReference type="NCBI Taxonomy" id="79912"/>
    <lineage>
        <taxon>Bacteria</taxon>
        <taxon>Bacillati</taxon>
        <taxon>Actinomycetota</taxon>
        <taxon>Actinomycetes</taxon>
        <taxon>Streptosporangiales</taxon>
        <taxon>Thermomonosporaceae</taxon>
        <taxon>Actinoallomurus</taxon>
    </lineage>
</organism>
<dbReference type="EC" id="3.1.1.-" evidence="4"/>
<dbReference type="PROSITE" id="PS01173">
    <property type="entry name" value="LIPASE_GDXG_HIS"/>
    <property type="match status" value="1"/>
</dbReference>
<protein>
    <recommendedName>
        <fullName evidence="4">Carboxylic ester hydrolase</fullName>
        <ecNumber evidence="4">3.1.1.-</ecNumber>
    </recommendedName>
</protein>
<evidence type="ECO:0000259" key="6">
    <source>
        <dbReference type="Pfam" id="PF00135"/>
    </source>
</evidence>
<reference evidence="7 8" key="1">
    <citation type="journal article" date="2019" name="Int. J. Syst. Evol. Microbiol.">
        <title>The Global Catalogue of Microorganisms (GCM) 10K type strain sequencing project: providing services to taxonomists for standard genome sequencing and annotation.</title>
        <authorList>
            <consortium name="The Broad Institute Genomics Platform"/>
            <consortium name="The Broad Institute Genome Sequencing Center for Infectious Disease"/>
            <person name="Wu L."/>
            <person name="Ma J."/>
        </authorList>
    </citation>
    <scope>NUCLEOTIDE SEQUENCE [LARGE SCALE GENOMIC DNA]</scope>
    <source>
        <strain evidence="7 8">JCM 3146</strain>
    </source>
</reference>
<dbReference type="PROSITE" id="PS00122">
    <property type="entry name" value="CARBOXYLESTERASE_B_1"/>
    <property type="match status" value="1"/>
</dbReference>
<feature type="region of interest" description="Disordered" evidence="5">
    <location>
        <begin position="32"/>
        <end position="70"/>
    </location>
</feature>
<dbReference type="EMBL" id="BAAABM010000041">
    <property type="protein sequence ID" value="GAA0350081.1"/>
    <property type="molecule type" value="Genomic_DNA"/>
</dbReference>
<dbReference type="InterPro" id="IPR029058">
    <property type="entry name" value="AB_hydrolase_fold"/>
</dbReference>
<evidence type="ECO:0000313" key="8">
    <source>
        <dbReference type="Proteomes" id="UP001501822"/>
    </source>
</evidence>
<proteinExistence type="inferred from homology"/>
<dbReference type="Proteomes" id="UP001501822">
    <property type="component" value="Unassembled WGS sequence"/>
</dbReference>
<feature type="compositionally biased region" description="Polar residues" evidence="5">
    <location>
        <begin position="497"/>
        <end position="509"/>
    </location>
</feature>
<accession>A0ABN0WY51</accession>
<evidence type="ECO:0000256" key="2">
    <source>
        <dbReference type="ARBA" id="ARBA00010515"/>
    </source>
</evidence>
<dbReference type="InterPro" id="IPR019826">
    <property type="entry name" value="Carboxylesterase_B_AS"/>
</dbReference>
<comment type="caution">
    <text evidence="7">The sequence shown here is derived from an EMBL/GenBank/DDBJ whole genome shotgun (WGS) entry which is preliminary data.</text>
</comment>
<feature type="compositionally biased region" description="Basic and acidic residues" evidence="5">
    <location>
        <begin position="46"/>
        <end position="55"/>
    </location>
</feature>
<gene>
    <name evidence="7" type="ORF">GCM10010151_44770</name>
</gene>
<dbReference type="Pfam" id="PF00135">
    <property type="entry name" value="COesterase"/>
    <property type="match status" value="1"/>
</dbReference>
<feature type="domain" description="Carboxylesterase type B" evidence="6">
    <location>
        <begin position="6"/>
        <end position="482"/>
    </location>
</feature>
<name>A0ABN0WY51_9ACTN</name>
<comment type="similarity">
    <text evidence="1 4">Belongs to the type-B carboxylesterase/lipase family.</text>
</comment>
<dbReference type="SUPFAM" id="SSF53474">
    <property type="entry name" value="alpha/beta-Hydrolases"/>
    <property type="match status" value="1"/>
</dbReference>
<keyword evidence="8" id="KW-1185">Reference proteome</keyword>
<evidence type="ECO:0000256" key="5">
    <source>
        <dbReference type="SAM" id="MobiDB-lite"/>
    </source>
</evidence>
<evidence type="ECO:0000313" key="7">
    <source>
        <dbReference type="EMBL" id="GAA0350081.1"/>
    </source>
</evidence>
<evidence type="ECO:0000256" key="4">
    <source>
        <dbReference type="RuleBase" id="RU361235"/>
    </source>
</evidence>
<dbReference type="InterPro" id="IPR002168">
    <property type="entry name" value="Lipase_GDXG_HIS_AS"/>
</dbReference>
<feature type="region of interest" description="Disordered" evidence="5">
    <location>
        <begin position="477"/>
        <end position="509"/>
    </location>
</feature>
<dbReference type="PANTHER" id="PTHR43142">
    <property type="entry name" value="CARBOXYLIC ESTER HYDROLASE"/>
    <property type="match status" value="1"/>
</dbReference>
<dbReference type="InterPro" id="IPR002018">
    <property type="entry name" value="CarbesteraseB"/>
</dbReference>